<feature type="domain" description="LicD/FKTN/FKRP nucleotidyltransferase" evidence="2">
    <location>
        <begin position="175"/>
        <end position="253"/>
    </location>
</feature>
<dbReference type="OrthoDB" id="443517at2"/>
<name>A0A1D8TSM5_9CYAN</name>
<feature type="repeat" description="TPR" evidence="1">
    <location>
        <begin position="26"/>
        <end position="59"/>
    </location>
</feature>
<dbReference type="InterPro" id="IPR007074">
    <property type="entry name" value="LicD/FKTN/FKRP_NTP_transf"/>
</dbReference>
<proteinExistence type="predicted"/>
<dbReference type="SUPFAM" id="SSF48452">
    <property type="entry name" value="TPR-like"/>
    <property type="match status" value="1"/>
</dbReference>
<protein>
    <recommendedName>
        <fullName evidence="2">LicD/FKTN/FKRP nucleotidyltransferase domain-containing protein</fullName>
    </recommendedName>
</protein>
<dbReference type="Gene3D" id="1.25.40.10">
    <property type="entry name" value="Tetratricopeptide repeat domain"/>
    <property type="match status" value="1"/>
</dbReference>
<gene>
    <name evidence="3" type="ORF">BJP34_15500</name>
</gene>
<dbReference type="SMART" id="SM00028">
    <property type="entry name" value="TPR"/>
    <property type="match status" value="1"/>
</dbReference>
<dbReference type="InterPro" id="IPR011990">
    <property type="entry name" value="TPR-like_helical_dom_sf"/>
</dbReference>
<dbReference type="KEGG" id="mpro:BJP34_15500"/>
<dbReference type="EMBL" id="CP017599">
    <property type="protein sequence ID" value="AOX00662.1"/>
    <property type="molecule type" value="Genomic_DNA"/>
</dbReference>
<reference evidence="4" key="1">
    <citation type="submission" date="2016-10" db="EMBL/GenBank/DDBJ databases">
        <title>Comparative genomics uncovers the prolific and rare metabolic potential of the cyanobacterial genus Moorea.</title>
        <authorList>
            <person name="Leao T."/>
            <person name="Castelao G."/>
            <person name="Korobeynikov A."/>
            <person name="Monroe E.A."/>
            <person name="Podell S."/>
            <person name="Glukhov E."/>
            <person name="Allen E."/>
            <person name="Gerwick W.H."/>
            <person name="Gerwick L."/>
        </authorList>
    </citation>
    <scope>NUCLEOTIDE SEQUENCE [LARGE SCALE GENOMIC DNA]</scope>
    <source>
        <strain evidence="4">PAL-8-15-08-1</strain>
    </source>
</reference>
<evidence type="ECO:0000313" key="4">
    <source>
        <dbReference type="Proteomes" id="UP000177870"/>
    </source>
</evidence>
<dbReference type="Proteomes" id="UP000177870">
    <property type="component" value="Chromosome"/>
</dbReference>
<evidence type="ECO:0000259" key="2">
    <source>
        <dbReference type="Pfam" id="PF04991"/>
    </source>
</evidence>
<dbReference type="PANTHER" id="PTHR43404">
    <property type="entry name" value="LIPOPOLYSACCHARIDE CHOLINEPHOSPHOTRANSFERASE LICD"/>
    <property type="match status" value="1"/>
</dbReference>
<dbReference type="Pfam" id="PF13414">
    <property type="entry name" value="TPR_11"/>
    <property type="match status" value="1"/>
</dbReference>
<dbReference type="STRING" id="1458985.BJP34_15500"/>
<keyword evidence="1" id="KW-0802">TPR repeat</keyword>
<organism evidence="3 4">
    <name type="scientific">Moorena producens PAL-8-15-08-1</name>
    <dbReference type="NCBI Taxonomy" id="1458985"/>
    <lineage>
        <taxon>Bacteria</taxon>
        <taxon>Bacillati</taxon>
        <taxon>Cyanobacteriota</taxon>
        <taxon>Cyanophyceae</taxon>
        <taxon>Coleofasciculales</taxon>
        <taxon>Coleofasciculaceae</taxon>
        <taxon>Moorena</taxon>
    </lineage>
</organism>
<accession>A0A1D8TSM5</accession>
<dbReference type="PANTHER" id="PTHR43404:SF1">
    <property type="entry name" value="MNN4P"/>
    <property type="match status" value="1"/>
</dbReference>
<dbReference type="PROSITE" id="PS50005">
    <property type="entry name" value="TPR"/>
    <property type="match status" value="1"/>
</dbReference>
<dbReference type="AlphaFoldDB" id="A0A1D8TSM5"/>
<dbReference type="RefSeq" id="WP_070393115.1">
    <property type="nucleotide sequence ID" value="NZ_CP017599.1"/>
</dbReference>
<dbReference type="InterPro" id="IPR052942">
    <property type="entry name" value="LPS_cholinephosphotransferase"/>
</dbReference>
<dbReference type="InterPro" id="IPR019734">
    <property type="entry name" value="TPR_rpt"/>
</dbReference>
<dbReference type="GO" id="GO:0009100">
    <property type="term" value="P:glycoprotein metabolic process"/>
    <property type="evidence" value="ECO:0007669"/>
    <property type="project" value="UniProtKB-ARBA"/>
</dbReference>
<sequence length="338" mass="39090">MLNPPNDLAQAITNTQRNIELQPDHPQLYLELAELYCQQGEWVESIACYLKAIKIKPDCEDFHEQLWYLLLSAQISSQGLEEIDRCARQVIQAATIYKQALALESDVLSAQPHEALTKQEGLAEAIAHYNYAIERGIESKNTGTIADMVVALAEKLKPIHWQLRQDFQFLDSLLRQHHIPYWAISGTLIGALRHEGVIPWDDDIDIEMTEGDFQKLFTLETILNDHGFYFRKIEKNLYKITDGIEIYIYDQRTLPSEGGHPQYPDLDEIFPLREFQFYDFKIYGPNQAETYLKRGYGEDVLNVCRIWNHRLNVALGPDHDPKRYSLSTKKVKIILNLA</sequence>
<evidence type="ECO:0000256" key="1">
    <source>
        <dbReference type="PROSITE-ProRule" id="PRU00339"/>
    </source>
</evidence>
<evidence type="ECO:0000313" key="3">
    <source>
        <dbReference type="EMBL" id="AOX00662.1"/>
    </source>
</evidence>
<dbReference type="Pfam" id="PF04991">
    <property type="entry name" value="LicD"/>
    <property type="match status" value="1"/>
</dbReference>